<dbReference type="AlphaFoldDB" id="A0A7D5P3Z4"/>
<feature type="domain" description="GAF" evidence="4">
    <location>
        <begin position="433"/>
        <end position="569"/>
    </location>
</feature>
<feature type="domain" description="GAF" evidence="4">
    <location>
        <begin position="580"/>
        <end position="757"/>
    </location>
</feature>
<dbReference type="Proteomes" id="UP000509667">
    <property type="component" value="Chromosome"/>
</dbReference>
<dbReference type="RefSeq" id="WP_179908421.1">
    <property type="nucleotide sequence ID" value="NZ_CP058910.1"/>
</dbReference>
<dbReference type="KEGG" id="hrr:HZS55_15135"/>
<keyword evidence="6" id="KW-1185">Reference proteome</keyword>
<dbReference type="InterPro" id="IPR031803">
    <property type="entry name" value="BAT_GAF/HTH-assoc"/>
</dbReference>
<proteinExistence type="predicted"/>
<dbReference type="OrthoDB" id="205707at2157"/>
<dbReference type="Gene3D" id="1.10.10.10">
    <property type="entry name" value="Winged helix-like DNA-binding domain superfamily/Winged helix DNA-binding domain"/>
    <property type="match status" value="1"/>
</dbReference>
<dbReference type="Gene3D" id="3.30.450.40">
    <property type="match status" value="3"/>
</dbReference>
<dbReference type="InterPro" id="IPR007050">
    <property type="entry name" value="HTH_bacterioopsin"/>
</dbReference>
<evidence type="ECO:0000256" key="1">
    <source>
        <dbReference type="ARBA" id="ARBA00023015"/>
    </source>
</evidence>
<dbReference type="GeneID" id="56079224"/>
<dbReference type="EMBL" id="CP058910">
    <property type="protein sequence ID" value="QLH78541.1"/>
    <property type="molecule type" value="Genomic_DNA"/>
</dbReference>
<dbReference type="InterPro" id="IPR025847">
    <property type="entry name" value="MEDS_domain"/>
</dbReference>
<name>A0A7D5P3Z4_9EURY</name>
<dbReference type="Pfam" id="PF04967">
    <property type="entry name" value="HTH_10"/>
    <property type="match status" value="1"/>
</dbReference>
<dbReference type="SMART" id="SM00065">
    <property type="entry name" value="GAF"/>
    <property type="match status" value="3"/>
</dbReference>
<keyword evidence="1" id="KW-0805">Transcription regulation</keyword>
<dbReference type="InterPro" id="IPR036388">
    <property type="entry name" value="WH-like_DNA-bd_sf"/>
</dbReference>
<dbReference type="Pfam" id="PF01590">
    <property type="entry name" value="GAF"/>
    <property type="match status" value="1"/>
</dbReference>
<evidence type="ECO:0000256" key="3">
    <source>
        <dbReference type="SAM" id="Coils"/>
    </source>
</evidence>
<dbReference type="Pfam" id="PF13185">
    <property type="entry name" value="GAF_2"/>
    <property type="match status" value="1"/>
</dbReference>
<keyword evidence="2" id="KW-0804">Transcription</keyword>
<dbReference type="Pfam" id="PF14417">
    <property type="entry name" value="MEDS"/>
    <property type="match status" value="1"/>
</dbReference>
<keyword evidence="3" id="KW-0175">Coiled coil</keyword>
<reference evidence="5 6" key="1">
    <citation type="submission" date="2020-07" db="EMBL/GenBank/DDBJ databases">
        <title>Halosimplex pelagicum sp. nov. and Halosimplex rubrum sp. nov., isolated from salted brown alga Laminaria, and emended description of the genus Halosimplex.</title>
        <authorList>
            <person name="Cui H."/>
        </authorList>
    </citation>
    <scope>NUCLEOTIDE SEQUENCE [LARGE SCALE GENOMIC DNA]</scope>
    <source>
        <strain evidence="5 6">R27</strain>
    </source>
</reference>
<evidence type="ECO:0000256" key="2">
    <source>
        <dbReference type="ARBA" id="ARBA00023163"/>
    </source>
</evidence>
<protein>
    <submittedName>
        <fullName evidence="5">MEDS domain-containing protein</fullName>
    </submittedName>
</protein>
<sequence length="985" mass="107658">MSADGRPGRSEGHSRVLGLNDGVDALRESAEFRGPVEPLDGHEHANDHFALVYEGREERFAAVVPFLRQGLEAGEKCLYVGDEGSLETVADLLRDRAVDVGGAVESGALVFESVQDTYLRDSSFDPESMMEVYGAEIEAATAEFEALRVVAETDWILEEGVPIEAFMEYESRINDLFDDADAIALCQYDRERFPAEELIEIVRVHPHLIYDTTVCHNVYYTPPAEFCGPDRPENELDRMLGTLRERARAKASLHEQTATLRRHHDLVSRPDRTFAEKLRRFLEVGCHHFDLDIGFLSHTAGGVFELVDAVGPHELVQPGRTADLSGTYCRRVLETDGVVAVSDAPAEDWPGERAYETYGLDSYIGTTVTVGGERYGTLCFASREARGRPFSEAERTFLELTAQWVGYELEREQRQAQLAALNEMSRDLMDAETEAAIAEATVDHAAATLALPLTAVVRYERAEGRLGTAARTERAVDELPTAALSETPSGPLWEAFTAGETRVVDDVDVSGAGDDVTEIAAVPLGSHGVFVTATEASGGFSEAALEFVETTAATVETACGRADRERLLAERERALEEQNDSLERLNRINDTIRSIGQSLVGASTRGEIETVVCEQLADVGPYELAWVGDHDSVTGEVTPREWAGAEKGYLDATTVTADERTTGRGPSGEAVRTHEPQVVNNIVEAPEFEPWRQAALTRGYHASIALPLVYEDALYGVLNVYANQPGVFDELERSVLAELADTIAYAINAVESKRSLVSDEVTELEFVVGDDDLGVVEIASETGCDLSLEGIVPTPEGRPRVYASTRGAAVEDLRATAVDLETSDATLVSQYEDGDEPVCLFEATLGERSLCETALRHGGRPRTLTVSESAATLVVELGADADVREFVEVFADAYADTELVAQRSRERPRQSPTELRATLTEELTDRQLEVLQTAYFGGYFDTPRGRTGSEVAESLDIAQPTFNTHVRAAHRKLCRQLFESGAPDG</sequence>
<accession>A0A7D5P3Z4</accession>
<dbReference type="Pfam" id="PF15915">
    <property type="entry name" value="BAT"/>
    <property type="match status" value="1"/>
</dbReference>
<evidence type="ECO:0000313" key="6">
    <source>
        <dbReference type="Proteomes" id="UP000509667"/>
    </source>
</evidence>
<evidence type="ECO:0000313" key="5">
    <source>
        <dbReference type="EMBL" id="QLH78541.1"/>
    </source>
</evidence>
<organism evidence="5 6">
    <name type="scientific">Halosimplex rubrum</name>
    <dbReference type="NCBI Taxonomy" id="869889"/>
    <lineage>
        <taxon>Archaea</taxon>
        <taxon>Methanobacteriati</taxon>
        <taxon>Methanobacteriota</taxon>
        <taxon>Stenosarchaea group</taxon>
        <taxon>Halobacteria</taxon>
        <taxon>Halobacteriales</taxon>
        <taxon>Haloarculaceae</taxon>
        <taxon>Halosimplex</taxon>
    </lineage>
</organism>
<feature type="coiled-coil region" evidence="3">
    <location>
        <begin position="414"/>
        <end position="441"/>
    </location>
</feature>
<dbReference type="PANTHER" id="PTHR34236">
    <property type="entry name" value="DIMETHYL SULFOXIDE REDUCTASE TRANSCRIPTIONAL ACTIVATOR"/>
    <property type="match status" value="1"/>
</dbReference>
<dbReference type="PANTHER" id="PTHR34236:SF1">
    <property type="entry name" value="DIMETHYL SULFOXIDE REDUCTASE TRANSCRIPTIONAL ACTIVATOR"/>
    <property type="match status" value="1"/>
</dbReference>
<feature type="domain" description="GAF" evidence="4">
    <location>
        <begin position="273"/>
        <end position="419"/>
    </location>
</feature>
<evidence type="ECO:0000259" key="4">
    <source>
        <dbReference type="SMART" id="SM00065"/>
    </source>
</evidence>
<dbReference type="InterPro" id="IPR029016">
    <property type="entry name" value="GAF-like_dom_sf"/>
</dbReference>
<dbReference type="SUPFAM" id="SSF55781">
    <property type="entry name" value="GAF domain-like"/>
    <property type="match status" value="3"/>
</dbReference>
<dbReference type="InterPro" id="IPR003018">
    <property type="entry name" value="GAF"/>
</dbReference>
<gene>
    <name evidence="5" type="ORF">HZS55_15135</name>
</gene>